<dbReference type="InterPro" id="IPR012332">
    <property type="entry name" value="Autotransporter_pectin_lyase_C"/>
</dbReference>
<dbReference type="Proteomes" id="UP000549052">
    <property type="component" value="Unassembled WGS sequence"/>
</dbReference>
<dbReference type="PROSITE" id="PS51208">
    <property type="entry name" value="AUTOTRANSPORTER"/>
    <property type="match status" value="1"/>
</dbReference>
<accession>A0A839EXW6</accession>
<dbReference type="SMART" id="SM00869">
    <property type="entry name" value="Autotransporter"/>
    <property type="match status" value="1"/>
</dbReference>
<dbReference type="SUPFAM" id="SSF103515">
    <property type="entry name" value="Autotransporter"/>
    <property type="match status" value="1"/>
</dbReference>
<dbReference type="InterPro" id="IPR051551">
    <property type="entry name" value="Autotransporter_adhesion"/>
</dbReference>
<dbReference type="InterPro" id="IPR036709">
    <property type="entry name" value="Autotransporte_beta_dom_sf"/>
</dbReference>
<dbReference type="InterPro" id="IPR013425">
    <property type="entry name" value="Autotrns_rpt"/>
</dbReference>
<sequence length="1479" mass="150762">MVLTGTNTYTGGTAVINGTLQLGNGGTTGSIKGDINVNEDANLVFNRSDSGAGSLLLGGVITGDGAVIQSGTGTTTLTGRSVYTGGTLVENGTLQLGNDPNRDYGSTGVITGTVTVNSGGTLLLGSTNALGYGNDKVDTVNLNGGTLDSTANGDNGWGITYNLTGGTMKTSGSGQFAFGGGTTVNTLASDTTSEISGNVTLRRNNPGNVVNFNVANGSAAQDLLVSADISEAEGSQGIFKRGAGTMVLTGTNTYTGGTAVINGTLQLGNGGTTGSIKGDINVNEDANLVFNRSDSGAGSLLLGGVITGDGAVIQSGTGTTTLTGRSVYTGGTLVENGTLQLGNDPNRDYGLTGVITGTVTVNSGGTLLLGSTNALGTGANRVRTINLDGGTLDSTANGDNGWGITYNLTGGTMKTSGSGQFAFGGGTTVNTLASANTSEISGNVVLREDNPGNFANFNVTDGSAAQDLLVSANISEADGSQGIVKNGAGTMVLTGNNTYSGGTIINTGTLSVGADRNLGSGSLILNGGAFQVTGTDFSSTNRAVGVTTQGGIIDISDAANTLTLNQQLLNNGILRKIGAGTLVIGGGLASSTGNTEVEAGILRITGSMGGNVGVWTGTRLEGGGYISGSVAIHDGGVIAPGAMGSPLRIGGNLSLNAGSTTEIALGSASTTTSPGVSSTINVAGNLALDGTLNLLDGPGSGPSIGYYRLFTYGSLTNNGMELGAIPDVLTGKHVQLNSTLGKYIDLLVLDGTEQFWLQGNNTWDDSTPWVNKDGDGPAPFAEYTGIFRSTGETITINGAQTAKSLQFVTNGYKLVAGAGGALITQDAAAPLELRVLTDVSAEIDAPITGGGSGCGGIQKTGGGTVTLTGNNKHCGTTVSEGILSVSKDENLGTARGGVMLDGGFLRITGTSFTEATPVRDWTMTDKGGGIDITEANNSFIFRQSLGGAGSFTKAGAGKLIFTESNNYSGGTLINGGTLSLRDAATLGAITGNTTIQNGVLEMGGTSQTQNNVVVQNGLIDLSNNKRVGDHFTVNGNYTGGTGSQVSLDVDFHQGTSDSLIIGGVAMGKTHININDVSSAPEPLLGSTILLVDVKNQSSDFQLTASGLPTGGVVRYDLARQNSNDGYKYVIRSGVDGNAASGVVSGFIAAQNVVASSFFKPSSGLISAPVDPDKNQFGLAPWIRMNSGLSTIKTSGSITQPDGSMIRTPAEMDTSFTGYQVGMDSGFFNINGTGANVNFGLTGGQIFGKSDQKNYANTTDFESFFYGAYAAFTKGAFFADVQVRQEETDYTVNVDDPVFKIDGTKVKGKRFSVGGSTSYTLQKNDWSFIPATGFTYSRSDTDDLRIPQNVVLNQREGRVSFDNVESMIAFGGITVSKSFFFKDDRIKLSPFLTMTAYHDFAKDINAVLTIDQGGGTPVNLPVKTNRLGTYGEASLGVNFLSLTGKIAGSERLMIGSIRGDLQFGEDILGGSVTAQFRMQF</sequence>
<dbReference type="NCBIfam" id="TIGR01414">
    <property type="entry name" value="autotrans_barl"/>
    <property type="match status" value="1"/>
</dbReference>
<dbReference type="SUPFAM" id="SSF51126">
    <property type="entry name" value="Pectin lyase-like"/>
    <property type="match status" value="3"/>
</dbReference>
<keyword evidence="4" id="KW-1185">Reference proteome</keyword>
<dbReference type="InterPro" id="IPR011050">
    <property type="entry name" value="Pectin_lyase_fold/virulence"/>
</dbReference>
<dbReference type="NCBIfam" id="TIGR02601">
    <property type="entry name" value="autotrns_rpt"/>
    <property type="match status" value="5"/>
</dbReference>
<dbReference type="Gene3D" id="2.160.20.20">
    <property type="match status" value="3"/>
</dbReference>
<dbReference type="EMBL" id="JACGXN010000025">
    <property type="protein sequence ID" value="MBA8882126.1"/>
    <property type="molecule type" value="Genomic_DNA"/>
</dbReference>
<dbReference type="InterPro" id="IPR006315">
    <property type="entry name" value="OM_autotransptr_brl_dom"/>
</dbReference>
<evidence type="ECO:0000313" key="4">
    <source>
        <dbReference type="Proteomes" id="UP000549052"/>
    </source>
</evidence>
<evidence type="ECO:0000259" key="2">
    <source>
        <dbReference type="PROSITE" id="PS51208"/>
    </source>
</evidence>
<evidence type="ECO:0000313" key="3">
    <source>
        <dbReference type="EMBL" id="MBA8882126.1"/>
    </source>
</evidence>
<keyword evidence="1" id="KW-0732">Signal</keyword>
<dbReference type="Pfam" id="PF12951">
    <property type="entry name" value="PATR"/>
    <property type="match status" value="8"/>
</dbReference>
<name>A0A839EXW6_9HYPH</name>
<dbReference type="PANTHER" id="PTHR35037:SF3">
    <property type="entry name" value="C-TERMINAL REGION OF AIDA-LIKE PROTEIN"/>
    <property type="match status" value="1"/>
</dbReference>
<dbReference type="PANTHER" id="PTHR35037">
    <property type="entry name" value="C-TERMINAL REGION OF AIDA-LIKE PROTEIN"/>
    <property type="match status" value="1"/>
</dbReference>
<dbReference type="GO" id="GO:0019867">
    <property type="term" value="C:outer membrane"/>
    <property type="evidence" value="ECO:0007669"/>
    <property type="project" value="InterPro"/>
</dbReference>
<dbReference type="InterPro" id="IPR005546">
    <property type="entry name" value="Autotransporte_beta"/>
</dbReference>
<reference evidence="3 4" key="1">
    <citation type="submission" date="2020-07" db="EMBL/GenBank/DDBJ databases">
        <title>Genomic Encyclopedia of Type Strains, Phase IV (KMG-V): Genome sequencing to study the core and pangenomes of soil and plant-associated prokaryotes.</title>
        <authorList>
            <person name="Whitman W."/>
        </authorList>
    </citation>
    <scope>NUCLEOTIDE SEQUENCE [LARGE SCALE GENOMIC DNA]</scope>
    <source>
        <strain evidence="3 4">AN3</strain>
    </source>
</reference>
<evidence type="ECO:0000256" key="1">
    <source>
        <dbReference type="ARBA" id="ARBA00022729"/>
    </source>
</evidence>
<proteinExistence type="predicted"/>
<gene>
    <name evidence="3" type="ORF">FHW16_005875</name>
</gene>
<protein>
    <submittedName>
        <fullName evidence="3">Outer membrane autotransporter protein</fullName>
    </submittedName>
</protein>
<organism evidence="3 4">
    <name type="scientific">Phyllobacterium myrsinacearum</name>
    <dbReference type="NCBI Taxonomy" id="28101"/>
    <lineage>
        <taxon>Bacteria</taxon>
        <taxon>Pseudomonadati</taxon>
        <taxon>Pseudomonadota</taxon>
        <taxon>Alphaproteobacteria</taxon>
        <taxon>Hyphomicrobiales</taxon>
        <taxon>Phyllobacteriaceae</taxon>
        <taxon>Phyllobacterium</taxon>
    </lineage>
</organism>
<comment type="caution">
    <text evidence="3">The sequence shown here is derived from an EMBL/GenBank/DDBJ whole genome shotgun (WGS) entry which is preliminary data.</text>
</comment>
<feature type="domain" description="Autotransporter" evidence="2">
    <location>
        <begin position="1173"/>
        <end position="1479"/>
    </location>
</feature>